<sequence>MAQPVTPLAKGHRQVGWSNSRNRTARMDKEDQPEQQQQQRREDEEEGEEEWSGAFDPFADPEERRVLFASLDSFRRRQSFYALPSLHWKTLAAPPFNLLETFNKVDDAIDANAEVAEAILDSALEAFQLPRHPQAEDSAKEGHGRDVSWHDTATSSDVSKANSTIRQLYRDWSEGGAVERETCYGPVMRDLQDEFGEMPAQGTRVLIPGAGLGRLVFDVAMAGFDAEGNEISYHQLVTSSWVLNRTKRKEECAIYPFVLHFSNLRTRQQQFKKVLVPDVHPGSAVRGYEADAEGKEDSRKETRKMTGSMSMTAADFLLLYNEESNREAFHAVATVFFIDTAPNLIRYIQTVHHCLRPGGIWSNVGPLLWHFEDRPAPSATTTTAAAAAGDSGKVTEDAAASAHAPGDDDLEREYRHGHSHNHSHSHSHHSRGHGQGEGIADPGVVELSQDEVLALIERMGFAVEKVEEDIGGCGYIQDPDSMLFNTYKPIDRLFFSLYITAFSLSLSALLSLPARCGCVFLQDPYDDDDAAARRSSLAVREPHHQVLQRSLVAPSAPRSEAFVALLCVDSTLFPPSFSLLCSLSLLSASNGIREKEKKYQGEEEPPAVAPCTPRIAPLRPLSSSPSPSLPFILFFSSSLLLLFPLFSLFLSSLSSTRHPRFMDLMSSRFKLGFGNKRKSGSSLAPTTTATNTPPNGSPSQPSPPPGNTSNPNASSASLPMNPQNHLGRPPSYTYAPGAPRPASPLPPGGQHHPQQLAHHPPPLNTGVGVPYPTGGGMSSAPPPPGYGGYPPQSTGQGHGIPQPLAPFRGHTGELDNQARSKAQLIVGIDFGTTFSGVAYAFATNTEAREDIITEWPGAGTHTKQKIPTVLYYDQYQKVVGWGPDIADALAPTGYPKAGVQKVEWFKLQLMSSGGNTYIDPINLPPLPPGKSEIDVAADYLFHLRGAMRNQLQKTLGEVFNREERNIRYFLTVPAIWNDAGKAATRAAAIQAGFLRDENDNRLTLITEPEAAAMFCAKTGLLNLKIHDAILIVDCGGGTVDLIAYEVDEETPFSVCECTAGSGDSCGSTALNRNFSNILRAKIRKMKLPDGSRTAGKVYAKCIMDFENRIKADFRNNGQKWAVDVGIEADFPEAGIEEGYMTFTNEEILQCFEPVVNRILELVRNQIIAIQAQNRPLQNVLVVGGFGASEYLFQQIKLHVPPQYQSKVVRPMDSVAAIVKGAVTAGITERVVTSRVARRHYLMATLQPFKEGHHPEQYRVPSLDGKDRCKYTRQIFVQKGERIKNGEPVKVSFFRQVAPGATLMYEDILYACDEDVCPEYTKDPRIKEVVTLTSDLSRKNLEKDFERMDTPQGTFYRVYFDIYLTLDGSEFNAELVCQGEVMGRCSARFR</sequence>
<organism evidence="4 5">
    <name type="scientific">Arthroderma benhamiae (strain ATCC MYA-4681 / CBS 112371)</name>
    <name type="common">Trichophyton mentagrophytes</name>
    <dbReference type="NCBI Taxonomy" id="663331"/>
    <lineage>
        <taxon>Eukaryota</taxon>
        <taxon>Fungi</taxon>
        <taxon>Dikarya</taxon>
        <taxon>Ascomycota</taxon>
        <taxon>Pezizomycotina</taxon>
        <taxon>Eurotiomycetes</taxon>
        <taxon>Eurotiomycetidae</taxon>
        <taxon>Onygenales</taxon>
        <taxon>Arthrodermataceae</taxon>
        <taxon>Trichophyton</taxon>
    </lineage>
</organism>
<dbReference type="InterPro" id="IPR013126">
    <property type="entry name" value="Hsp_70_fam"/>
</dbReference>
<dbReference type="RefSeq" id="XP_003011881.1">
    <property type="nucleotide sequence ID" value="XM_003011835.1"/>
</dbReference>
<dbReference type="Gene3D" id="3.90.640.10">
    <property type="entry name" value="Actin, Chain A, domain 4"/>
    <property type="match status" value="1"/>
</dbReference>
<feature type="region of interest" description="Disordered" evidence="3">
    <location>
        <begin position="675"/>
        <end position="812"/>
    </location>
</feature>
<feature type="compositionally biased region" description="Pro residues" evidence="3">
    <location>
        <begin position="738"/>
        <end position="747"/>
    </location>
</feature>
<dbReference type="EMBL" id="ABSU01000023">
    <property type="protein sequence ID" value="EFE31241.1"/>
    <property type="molecule type" value="Genomic_DNA"/>
</dbReference>
<dbReference type="InterPro" id="IPR012901">
    <property type="entry name" value="CARME"/>
</dbReference>
<keyword evidence="1" id="KW-0547">Nucleotide-binding</keyword>
<keyword evidence="5" id="KW-1185">Reference proteome</keyword>
<evidence type="ECO:0000256" key="3">
    <source>
        <dbReference type="SAM" id="MobiDB-lite"/>
    </source>
</evidence>
<comment type="caution">
    <text evidence="4">The sequence shown here is derived from an EMBL/GenBank/DDBJ whole genome shotgun (WGS) entry which is preliminary data.</text>
</comment>
<feature type="region of interest" description="Disordered" evidence="3">
    <location>
        <begin position="1"/>
        <end position="56"/>
    </location>
</feature>
<dbReference type="CDD" id="cd10170">
    <property type="entry name" value="ASKHA_NBD_HSP70"/>
    <property type="match status" value="1"/>
</dbReference>
<proteinExistence type="predicted"/>
<feature type="region of interest" description="Disordered" evidence="3">
    <location>
        <begin position="380"/>
        <end position="441"/>
    </location>
</feature>
<dbReference type="PANTHER" id="PTHR14187:SF79">
    <property type="entry name" value="HSP70 FAMILY PROTEIN (AFU_ORTHOLOGUE AFUA_1G15200)"/>
    <property type="match status" value="1"/>
</dbReference>
<dbReference type="InterPro" id="IPR029063">
    <property type="entry name" value="SAM-dependent_MTases_sf"/>
</dbReference>
<dbReference type="SUPFAM" id="SSF53335">
    <property type="entry name" value="S-adenosyl-L-methionine-dependent methyltransferases"/>
    <property type="match status" value="1"/>
</dbReference>
<dbReference type="HOGENOM" id="CLU_005298_0_0_1"/>
<dbReference type="Pfam" id="PF00012">
    <property type="entry name" value="HSP70"/>
    <property type="match status" value="1"/>
</dbReference>
<dbReference type="Pfam" id="PF07942">
    <property type="entry name" value="CARME"/>
    <property type="match status" value="1"/>
</dbReference>
<dbReference type="PRINTS" id="PR00301">
    <property type="entry name" value="HEATSHOCK70"/>
</dbReference>
<feature type="compositionally biased region" description="Basic and acidic residues" evidence="3">
    <location>
        <begin position="133"/>
        <end position="149"/>
    </location>
</feature>
<name>D4B089_ARTBC</name>
<dbReference type="SMART" id="SM01296">
    <property type="entry name" value="N2227"/>
    <property type="match status" value="1"/>
</dbReference>
<feature type="compositionally biased region" description="Basic residues" evidence="3">
    <location>
        <begin position="415"/>
        <end position="432"/>
    </location>
</feature>
<dbReference type="SUPFAM" id="SSF53067">
    <property type="entry name" value="Actin-like ATPase domain"/>
    <property type="match status" value="2"/>
</dbReference>
<dbReference type="eggNOG" id="KOG2798">
    <property type="taxonomic scope" value="Eukaryota"/>
</dbReference>
<dbReference type="InterPro" id="IPR043129">
    <property type="entry name" value="ATPase_NBD"/>
</dbReference>
<dbReference type="PANTHER" id="PTHR14187">
    <property type="entry name" value="ALPHA KINASE/ELONGATION FACTOR 2 KINASE"/>
    <property type="match status" value="1"/>
</dbReference>
<dbReference type="GO" id="GO:0140662">
    <property type="term" value="F:ATP-dependent protein folding chaperone"/>
    <property type="evidence" value="ECO:0007669"/>
    <property type="project" value="InterPro"/>
</dbReference>
<dbReference type="STRING" id="663331.D4B089"/>
<evidence type="ECO:0000313" key="5">
    <source>
        <dbReference type="Proteomes" id="UP000008866"/>
    </source>
</evidence>
<dbReference type="GeneID" id="9526433"/>
<dbReference type="Gene3D" id="3.40.50.150">
    <property type="entry name" value="Vaccinia Virus protein VP39"/>
    <property type="match status" value="1"/>
</dbReference>
<feature type="compositionally biased region" description="Low complexity" evidence="3">
    <location>
        <begin position="684"/>
        <end position="699"/>
    </location>
</feature>
<feature type="region of interest" description="Disordered" evidence="3">
    <location>
        <begin position="287"/>
        <end position="306"/>
    </location>
</feature>
<feature type="compositionally biased region" description="Low complexity" evidence="3">
    <location>
        <begin position="707"/>
        <end position="722"/>
    </location>
</feature>
<keyword evidence="2" id="KW-0067">ATP-binding</keyword>
<accession>D4B089</accession>
<protein>
    <submittedName>
        <fullName evidence="4">Hsp70 family chaperone, putative</fullName>
    </submittedName>
</protein>
<dbReference type="Proteomes" id="UP000008866">
    <property type="component" value="Unassembled WGS sequence"/>
</dbReference>
<feature type="compositionally biased region" description="Basic and acidic residues" evidence="3">
    <location>
        <begin position="288"/>
        <end position="304"/>
    </location>
</feature>
<gene>
    <name evidence="4" type="ORF">ARB_01860</name>
</gene>
<dbReference type="eggNOG" id="KOG0101">
    <property type="taxonomic scope" value="Eukaryota"/>
</dbReference>
<dbReference type="Gene3D" id="3.30.420.40">
    <property type="match status" value="2"/>
</dbReference>
<feature type="compositionally biased region" description="Low complexity" evidence="3">
    <location>
        <begin position="748"/>
        <end position="758"/>
    </location>
</feature>
<reference evidence="5" key="1">
    <citation type="journal article" date="2011" name="Genome Biol.">
        <title>Comparative and functional genomics provide insights into the pathogenicity of dermatophytic fungi.</title>
        <authorList>
            <person name="Burmester A."/>
            <person name="Shelest E."/>
            <person name="Gloeckner G."/>
            <person name="Heddergott C."/>
            <person name="Schindler S."/>
            <person name="Staib P."/>
            <person name="Heidel A."/>
            <person name="Felder M."/>
            <person name="Petzold A."/>
            <person name="Szafranski K."/>
            <person name="Feuermann M."/>
            <person name="Pedruzzi I."/>
            <person name="Priebe S."/>
            <person name="Groth M."/>
            <person name="Winkler R."/>
            <person name="Li W."/>
            <person name="Kniemeyer O."/>
            <person name="Schroeckh V."/>
            <person name="Hertweck C."/>
            <person name="Hube B."/>
            <person name="White T.C."/>
            <person name="Platzer M."/>
            <person name="Guthke R."/>
            <person name="Heitman J."/>
            <person name="Woestemeyer J."/>
            <person name="Zipfel P.F."/>
            <person name="Monod M."/>
            <person name="Brakhage A.A."/>
        </authorList>
    </citation>
    <scope>NUCLEOTIDE SEQUENCE [LARGE SCALE GENOMIC DNA]</scope>
    <source>
        <strain evidence="5">ATCC MYA-4681 / CBS 112371</strain>
    </source>
</reference>
<evidence type="ECO:0000313" key="4">
    <source>
        <dbReference type="EMBL" id="EFE31241.1"/>
    </source>
</evidence>
<dbReference type="GO" id="GO:0008757">
    <property type="term" value="F:S-adenosylmethionine-dependent methyltransferase activity"/>
    <property type="evidence" value="ECO:0007669"/>
    <property type="project" value="InterPro"/>
</dbReference>
<evidence type="ECO:0000256" key="2">
    <source>
        <dbReference type="ARBA" id="ARBA00022840"/>
    </source>
</evidence>
<dbReference type="GO" id="GO:0005524">
    <property type="term" value="F:ATP binding"/>
    <property type="evidence" value="ECO:0007669"/>
    <property type="project" value="UniProtKB-KW"/>
</dbReference>
<evidence type="ECO:0000256" key="1">
    <source>
        <dbReference type="ARBA" id="ARBA00022741"/>
    </source>
</evidence>
<feature type="region of interest" description="Disordered" evidence="3">
    <location>
        <begin position="133"/>
        <end position="153"/>
    </location>
</feature>
<dbReference type="KEGG" id="abe:ARB_01860"/>